<name>A0ABQ8KSE1_9APHY</name>
<accession>A0ABQ8KSE1</accession>
<protein>
    <submittedName>
        <fullName evidence="2">Uncharacterized protein</fullName>
    </submittedName>
</protein>
<dbReference type="Proteomes" id="UP000814176">
    <property type="component" value="Unassembled WGS sequence"/>
</dbReference>
<keyword evidence="3" id="KW-1185">Reference proteome</keyword>
<sequence length="294" mass="33197">MSVSTLTRSTNLTPETVPLRSGPPTREELLVYYPPKFTFHQLKTFINSGDLGLLKRDKTLQKRYEIWSAGIRKEYGSMVNYLLSYRLQWGKHDARSLLRSTLEIPDSLVSKSEVPSAARGELPPLPSDAPPYFKADTPAELISIIMNDWPYSVPNEVEHSLVWTRIPILPPELPPAIAPRLLQDGLWGFTGSLTPPPSPDTLPECLGALAEWDVTMDKLVRSPDPSLEERVLLEAAASDVDTFVRRLWREDEWETAWFVNPPRLQSVPGLAHIHVFARRKTPDEIAEWKAAKGN</sequence>
<dbReference type="RefSeq" id="XP_047783033.1">
    <property type="nucleotide sequence ID" value="XM_047922662.1"/>
</dbReference>
<feature type="compositionally biased region" description="Polar residues" evidence="1">
    <location>
        <begin position="1"/>
        <end position="14"/>
    </location>
</feature>
<gene>
    <name evidence="2" type="ORF">C8Q71DRAFT_738536</name>
</gene>
<evidence type="ECO:0000313" key="3">
    <source>
        <dbReference type="Proteomes" id="UP000814176"/>
    </source>
</evidence>
<organism evidence="2 3">
    <name type="scientific">Rhodofomes roseus</name>
    <dbReference type="NCBI Taxonomy" id="34475"/>
    <lineage>
        <taxon>Eukaryota</taxon>
        <taxon>Fungi</taxon>
        <taxon>Dikarya</taxon>
        <taxon>Basidiomycota</taxon>
        <taxon>Agaricomycotina</taxon>
        <taxon>Agaricomycetes</taxon>
        <taxon>Polyporales</taxon>
        <taxon>Rhodofomes</taxon>
    </lineage>
</organism>
<reference evidence="2 3" key="1">
    <citation type="journal article" date="2021" name="Environ. Microbiol.">
        <title>Gene family expansions and transcriptome signatures uncover fungal adaptations to wood decay.</title>
        <authorList>
            <person name="Hage H."/>
            <person name="Miyauchi S."/>
            <person name="Viragh M."/>
            <person name="Drula E."/>
            <person name="Min B."/>
            <person name="Chaduli D."/>
            <person name="Navarro D."/>
            <person name="Favel A."/>
            <person name="Norest M."/>
            <person name="Lesage-Meessen L."/>
            <person name="Balint B."/>
            <person name="Merenyi Z."/>
            <person name="de Eugenio L."/>
            <person name="Morin E."/>
            <person name="Martinez A.T."/>
            <person name="Baldrian P."/>
            <person name="Stursova M."/>
            <person name="Martinez M.J."/>
            <person name="Novotny C."/>
            <person name="Magnuson J.K."/>
            <person name="Spatafora J.W."/>
            <person name="Maurice S."/>
            <person name="Pangilinan J."/>
            <person name="Andreopoulos W."/>
            <person name="LaButti K."/>
            <person name="Hundley H."/>
            <person name="Na H."/>
            <person name="Kuo A."/>
            <person name="Barry K."/>
            <person name="Lipzen A."/>
            <person name="Henrissat B."/>
            <person name="Riley R."/>
            <person name="Ahrendt S."/>
            <person name="Nagy L.G."/>
            <person name="Grigoriev I.V."/>
            <person name="Martin F."/>
            <person name="Rosso M.N."/>
        </authorList>
    </citation>
    <scope>NUCLEOTIDE SEQUENCE [LARGE SCALE GENOMIC DNA]</scope>
    <source>
        <strain evidence="2 3">CIRM-BRFM 1785</strain>
    </source>
</reference>
<feature type="region of interest" description="Disordered" evidence="1">
    <location>
        <begin position="1"/>
        <end position="22"/>
    </location>
</feature>
<dbReference type="InterPro" id="IPR022036">
    <property type="entry name" value="DUF3605"/>
</dbReference>
<dbReference type="PANTHER" id="PTHR35020">
    <property type="entry name" value="N-ACETYLGLUCOSAMINE-INDUCED PROTEIN 1"/>
    <property type="match status" value="1"/>
</dbReference>
<comment type="caution">
    <text evidence="2">The sequence shown here is derived from an EMBL/GenBank/DDBJ whole genome shotgun (WGS) entry which is preliminary data.</text>
</comment>
<evidence type="ECO:0000256" key="1">
    <source>
        <dbReference type="SAM" id="MobiDB-lite"/>
    </source>
</evidence>
<proteinExistence type="predicted"/>
<dbReference type="Pfam" id="PF12239">
    <property type="entry name" value="DUF3605"/>
    <property type="match status" value="2"/>
</dbReference>
<dbReference type="PANTHER" id="PTHR35020:SF2">
    <property type="entry name" value="N-ACETYLGLUCOSAMINE-INDUCED PROTEIN 1"/>
    <property type="match status" value="1"/>
</dbReference>
<dbReference type="GeneID" id="72003394"/>
<dbReference type="EMBL" id="JADCUA010000003">
    <property type="protein sequence ID" value="KAH9841734.1"/>
    <property type="molecule type" value="Genomic_DNA"/>
</dbReference>
<evidence type="ECO:0000313" key="2">
    <source>
        <dbReference type="EMBL" id="KAH9841734.1"/>
    </source>
</evidence>